<proteinExistence type="predicted"/>
<accession>A0A937XID8</accession>
<name>A0A937XID8_UNCW3</name>
<evidence type="ECO:0000256" key="1">
    <source>
        <dbReference type="SAM" id="MobiDB-lite"/>
    </source>
</evidence>
<dbReference type="AlphaFoldDB" id="A0A937XID8"/>
<evidence type="ECO:0000313" key="3">
    <source>
        <dbReference type="Proteomes" id="UP000779900"/>
    </source>
</evidence>
<organism evidence="2 3">
    <name type="scientific">candidate division WOR-3 bacterium</name>
    <dbReference type="NCBI Taxonomy" id="2052148"/>
    <lineage>
        <taxon>Bacteria</taxon>
        <taxon>Bacteria division WOR-3</taxon>
    </lineage>
</organism>
<dbReference type="Proteomes" id="UP000779900">
    <property type="component" value="Unassembled WGS sequence"/>
</dbReference>
<reference evidence="2" key="1">
    <citation type="submission" date="2019-03" db="EMBL/GenBank/DDBJ databases">
        <title>Lake Tanganyika Metagenome-Assembled Genomes (MAGs).</title>
        <authorList>
            <person name="Tran P."/>
        </authorList>
    </citation>
    <scope>NUCLEOTIDE SEQUENCE</scope>
    <source>
        <strain evidence="2">K_DeepCast_150m_m2_040</strain>
    </source>
</reference>
<dbReference type="EMBL" id="VGIR01000070">
    <property type="protein sequence ID" value="MBM3332258.1"/>
    <property type="molecule type" value="Genomic_DNA"/>
</dbReference>
<protein>
    <submittedName>
        <fullName evidence="2">Uncharacterized protein</fullName>
    </submittedName>
</protein>
<evidence type="ECO:0000313" key="2">
    <source>
        <dbReference type="EMBL" id="MBM3332258.1"/>
    </source>
</evidence>
<sequence length="150" mass="16128">MRYRILVLLGIAVAVLALYTFAFRPQPELRGLSAAAAEATGAKTEAVQPAPTATDNASKPAEATGALTPKVLPPETWDTDPFVRDWVMVNELANLRLKAITLGGERPYALINDQILQVGDEISGKRVVKIEGDNVTLEQGGRTFTLLLGE</sequence>
<feature type="region of interest" description="Disordered" evidence="1">
    <location>
        <begin position="43"/>
        <end position="71"/>
    </location>
</feature>
<gene>
    <name evidence="2" type="ORF">FJY68_10510</name>
</gene>
<comment type="caution">
    <text evidence="2">The sequence shown here is derived from an EMBL/GenBank/DDBJ whole genome shotgun (WGS) entry which is preliminary data.</text>
</comment>